<evidence type="ECO:0000313" key="3">
    <source>
        <dbReference type="EMBL" id="KAK7454680.1"/>
    </source>
</evidence>
<sequence>MSKDVSFPNQDKQEGWSLPSLGNLMSTVLRFRERGDGDDEESPSDTRVSDSQNQLPAEPQDSSKLAEEKDELEDELEDEPGVSVLAMLMRYFTQHQIDRQT</sequence>
<accession>A0ABR1JC29</accession>
<evidence type="ECO:0000313" key="4">
    <source>
        <dbReference type="Proteomes" id="UP001498398"/>
    </source>
</evidence>
<comment type="caution">
    <text evidence="3">The sequence shown here is derived from an EMBL/GenBank/DDBJ whole genome shotgun (WGS) entry which is preliminary data.</text>
</comment>
<feature type="compositionally biased region" description="Acidic residues" evidence="1">
    <location>
        <begin position="68"/>
        <end position="80"/>
    </location>
</feature>
<evidence type="ECO:0000313" key="2">
    <source>
        <dbReference type="EMBL" id="KAK7454679.1"/>
    </source>
</evidence>
<feature type="region of interest" description="Disordered" evidence="1">
    <location>
        <begin position="27"/>
        <end position="80"/>
    </location>
</feature>
<reference evidence="3 4" key="1">
    <citation type="submission" date="2024-01" db="EMBL/GenBank/DDBJ databases">
        <title>A draft genome for the cacao thread blight pathogen Marasmiellus scandens.</title>
        <authorList>
            <person name="Baruah I.K."/>
            <person name="Leung J."/>
            <person name="Bukari Y."/>
            <person name="Amoako-Attah I."/>
            <person name="Meinhardt L.W."/>
            <person name="Bailey B.A."/>
            <person name="Cohen S.P."/>
        </authorList>
    </citation>
    <scope>NUCLEOTIDE SEQUENCE [LARGE SCALE GENOMIC DNA]</scope>
    <source>
        <strain evidence="3 4">GH-19</strain>
    </source>
</reference>
<proteinExistence type="predicted"/>
<dbReference type="EMBL" id="JBANRG010000024">
    <property type="protein sequence ID" value="KAK7454680.1"/>
    <property type="molecule type" value="Genomic_DNA"/>
</dbReference>
<dbReference type="Proteomes" id="UP001498398">
    <property type="component" value="Unassembled WGS sequence"/>
</dbReference>
<evidence type="ECO:0000256" key="1">
    <source>
        <dbReference type="SAM" id="MobiDB-lite"/>
    </source>
</evidence>
<organism evidence="3 4">
    <name type="scientific">Marasmiellus scandens</name>
    <dbReference type="NCBI Taxonomy" id="2682957"/>
    <lineage>
        <taxon>Eukaryota</taxon>
        <taxon>Fungi</taxon>
        <taxon>Dikarya</taxon>
        <taxon>Basidiomycota</taxon>
        <taxon>Agaricomycotina</taxon>
        <taxon>Agaricomycetes</taxon>
        <taxon>Agaricomycetidae</taxon>
        <taxon>Agaricales</taxon>
        <taxon>Marasmiineae</taxon>
        <taxon>Omphalotaceae</taxon>
        <taxon>Marasmiellus</taxon>
    </lineage>
</organism>
<protein>
    <submittedName>
        <fullName evidence="3">Uncharacterized protein</fullName>
    </submittedName>
</protein>
<keyword evidence="4" id="KW-1185">Reference proteome</keyword>
<feature type="compositionally biased region" description="Polar residues" evidence="1">
    <location>
        <begin position="45"/>
        <end position="63"/>
    </location>
</feature>
<feature type="region of interest" description="Disordered" evidence="1">
    <location>
        <begin position="1"/>
        <end position="20"/>
    </location>
</feature>
<name>A0ABR1JC29_9AGAR</name>
<gene>
    <name evidence="2" type="ORF">VKT23_011432</name>
    <name evidence="3" type="ORF">VKT23_011434</name>
</gene>
<dbReference type="EMBL" id="JBANRG010000024">
    <property type="protein sequence ID" value="KAK7454679.1"/>
    <property type="molecule type" value="Genomic_DNA"/>
</dbReference>